<comment type="similarity">
    <text evidence="9">Belongs to the peptidase T1B family.</text>
</comment>
<comment type="catalytic activity">
    <reaction evidence="1 9">
        <text>Cleavage of peptide bonds with very broad specificity.</text>
        <dbReference type="EC" id="3.4.25.1"/>
    </reaction>
</comment>
<keyword evidence="8 9" id="KW-0865">Zymogen</keyword>
<keyword evidence="4 9" id="KW-0888">Threonine protease</keyword>
<sequence>MNVIHGTTTVGMKVKDGVVMAADKRASQGYYIAHKKVKKIVKIDDHVVMSIAGLVADAQILASQLQYLARQHKYEFGKPISVKSLASYLGLLLNAYKYFPFEVQLLIGGYDDLPRLYAVQWFGEYFEEDYSVTGSGSPIAVGLIESRYSRDLPLDEAVKLAVEAIRASVKRDVFSGEGVDVAVVTKQSVNFLSFSL</sequence>
<keyword evidence="7 9" id="KW-0647">Proteasome</keyword>
<dbReference type="AlphaFoldDB" id="A0A2R7Y7T8"/>
<dbReference type="SUPFAM" id="SSF56235">
    <property type="entry name" value="N-terminal nucleophile aminohydrolases (Ntn hydrolases)"/>
    <property type="match status" value="1"/>
</dbReference>
<evidence type="ECO:0000256" key="5">
    <source>
        <dbReference type="ARBA" id="ARBA00022801"/>
    </source>
</evidence>
<dbReference type="GO" id="GO:0019773">
    <property type="term" value="C:proteasome core complex, alpha-subunit complex"/>
    <property type="evidence" value="ECO:0007669"/>
    <property type="project" value="UniProtKB-UniRule"/>
</dbReference>
<evidence type="ECO:0000256" key="2">
    <source>
        <dbReference type="ARBA" id="ARBA00022490"/>
    </source>
</evidence>
<evidence type="ECO:0000256" key="1">
    <source>
        <dbReference type="ARBA" id="ARBA00001198"/>
    </source>
</evidence>
<dbReference type="GO" id="GO:0010498">
    <property type="term" value="P:proteasomal protein catabolic process"/>
    <property type="evidence" value="ECO:0007669"/>
    <property type="project" value="UniProtKB-UniRule"/>
</dbReference>
<dbReference type="InterPro" id="IPR029055">
    <property type="entry name" value="Ntn_hydrolases_N"/>
</dbReference>
<dbReference type="PANTHER" id="PTHR32194">
    <property type="entry name" value="METALLOPROTEASE TLDD"/>
    <property type="match status" value="1"/>
</dbReference>
<comment type="subunit">
    <text evidence="9">The 20S proteasome core is composed of 14 alpha and 14 beta subunits that assemble into four stacked heptameric rings, resulting in a barrel-shaped structure. The two inner rings, each composed of seven catalytic beta subunits, are sandwiched by two outer rings, each composed of seven alpha subunits. The catalytic chamber with the active sites is on the inside of the barrel. Has a gated structure, the ends of the cylinder being occluded by the N-termini of the alpha-subunits. Is capped at one or both ends by the proteasome regulatory ATPase, PAN.</text>
</comment>
<feature type="propeptide" id="PRO_5015366263" description="Removed in mature form; by autocatalysis" evidence="9">
    <location>
        <begin position="1"/>
        <end position="6"/>
    </location>
</feature>
<gene>
    <name evidence="9" type="primary">psmB</name>
    <name evidence="12" type="ORF">B7O98_03360</name>
</gene>
<dbReference type="PROSITE" id="PS51476">
    <property type="entry name" value="PROTEASOME_BETA_2"/>
    <property type="match status" value="1"/>
</dbReference>
<protein>
    <recommendedName>
        <fullName evidence="9">Proteasome subunit beta</fullName>
        <ecNumber evidence="9">3.4.25.1</ecNumber>
    </recommendedName>
    <alternativeName>
        <fullName evidence="9">20S proteasome beta subunit</fullName>
    </alternativeName>
    <alternativeName>
        <fullName evidence="9">Proteasome core protein PsmB</fullName>
    </alternativeName>
</protein>
<evidence type="ECO:0000256" key="9">
    <source>
        <dbReference type="HAMAP-Rule" id="MF_02113"/>
    </source>
</evidence>
<dbReference type="InterPro" id="IPR001353">
    <property type="entry name" value="Proteasome_sua/b"/>
</dbReference>
<comment type="activity regulation">
    <text evidence="9">The formation of the proteasomal ATPase PAN-20S proteasome complex, via the docking of the C-termini of PAN into the intersubunit pockets in the alpha-rings, triggers opening of the gate for substrate entry. Interconversion between the open-gate and close-gate conformations leads to a dynamic regulation of the 20S proteasome proteolysis activity.</text>
</comment>
<comment type="function">
    <text evidence="9">Component of the proteasome core, a large protease complex with broad specificity involved in protein degradation.</text>
</comment>
<dbReference type="HAMAP" id="MF_02113_A">
    <property type="entry name" value="Proteasome_B_A"/>
    <property type="match status" value="1"/>
</dbReference>
<dbReference type="PROSITE" id="PS51475">
    <property type="entry name" value="PROTEASOME_ALPHA_2"/>
    <property type="match status" value="1"/>
</dbReference>
<evidence type="ECO:0000256" key="4">
    <source>
        <dbReference type="ARBA" id="ARBA00022698"/>
    </source>
</evidence>
<keyword evidence="5 9" id="KW-0378">Hydrolase</keyword>
<dbReference type="Gene3D" id="3.60.20.10">
    <property type="entry name" value="Glutamine Phosphoribosylpyrophosphate, subunit 1, domain 1"/>
    <property type="match status" value="1"/>
</dbReference>
<dbReference type="EMBL" id="NBVN01000002">
    <property type="protein sequence ID" value="PUA33467.1"/>
    <property type="molecule type" value="Genomic_DNA"/>
</dbReference>
<evidence type="ECO:0000256" key="7">
    <source>
        <dbReference type="ARBA" id="ARBA00022942"/>
    </source>
</evidence>
<dbReference type="InterPro" id="IPR023333">
    <property type="entry name" value="Proteasome_suB-type"/>
</dbReference>
<dbReference type="Pfam" id="PF00227">
    <property type="entry name" value="Proteasome"/>
    <property type="match status" value="1"/>
</dbReference>
<dbReference type="PRINTS" id="PR00141">
    <property type="entry name" value="PROTEASOME"/>
</dbReference>
<evidence type="ECO:0000256" key="11">
    <source>
        <dbReference type="PROSITE-ProRule" id="PRU00808"/>
    </source>
</evidence>
<evidence type="ECO:0000256" key="10">
    <source>
        <dbReference type="PIRSR" id="PIRSR600243-1"/>
    </source>
</evidence>
<evidence type="ECO:0000256" key="8">
    <source>
        <dbReference type="ARBA" id="ARBA00023145"/>
    </source>
</evidence>
<dbReference type="InterPro" id="IPR019983">
    <property type="entry name" value="Pept_T1A_Psome_bsu_arc"/>
</dbReference>
<evidence type="ECO:0000256" key="3">
    <source>
        <dbReference type="ARBA" id="ARBA00022670"/>
    </source>
</evidence>
<dbReference type="PANTHER" id="PTHR32194:SF0">
    <property type="entry name" value="ATP-DEPENDENT PROTEASE SUBUNIT HSLV"/>
    <property type="match status" value="1"/>
</dbReference>
<proteinExistence type="inferred from homology"/>
<reference evidence="12 13" key="1">
    <citation type="journal article" date="2018" name="Syst. Appl. Microbiol.">
        <title>A new symbiotic nanoarchaeote (Candidatus Nanoclepta minutus) and its host (Zestosphaera tikiterensis gen. nov., sp. nov.) from a New Zealand hot spring.</title>
        <authorList>
            <person name="St John E."/>
            <person name="Liu Y."/>
            <person name="Podar M."/>
            <person name="Stott M.B."/>
            <person name="Meneghin J."/>
            <person name="Chen Z."/>
            <person name="Lagutin K."/>
            <person name="Mitchell K."/>
            <person name="Reysenbach A.L."/>
        </authorList>
    </citation>
    <scope>NUCLEOTIDE SEQUENCE [LARGE SCALE GENOMIC DNA]</scope>
    <source>
        <strain evidence="12">NZ3</strain>
    </source>
</reference>
<dbReference type="GO" id="GO:0005737">
    <property type="term" value="C:cytoplasm"/>
    <property type="evidence" value="ECO:0007669"/>
    <property type="project" value="UniProtKB-SubCell"/>
</dbReference>
<dbReference type="GO" id="GO:0004298">
    <property type="term" value="F:threonine-type endopeptidase activity"/>
    <property type="evidence" value="ECO:0007669"/>
    <property type="project" value="UniProtKB-UniRule"/>
</dbReference>
<feature type="active site" description="Nucleophile" evidence="9 10">
    <location>
        <position position="7"/>
    </location>
</feature>
<dbReference type="InterPro" id="IPR016050">
    <property type="entry name" value="Proteasome_bsu_CS"/>
</dbReference>
<dbReference type="InterPro" id="IPR023332">
    <property type="entry name" value="Proteasome_alpha-type"/>
</dbReference>
<comment type="similarity">
    <text evidence="11">Belongs to the peptidase T1A family.</text>
</comment>
<dbReference type="PROSITE" id="PS00854">
    <property type="entry name" value="PROTEASOME_BETA_1"/>
    <property type="match status" value="1"/>
</dbReference>
<evidence type="ECO:0000313" key="13">
    <source>
        <dbReference type="Proteomes" id="UP000244093"/>
    </source>
</evidence>
<dbReference type="EC" id="3.4.25.1" evidence="9"/>
<evidence type="ECO:0000313" key="12">
    <source>
        <dbReference type="EMBL" id="PUA33467.1"/>
    </source>
</evidence>
<keyword evidence="2 9" id="KW-0963">Cytoplasm</keyword>
<accession>A0A2R7Y7T8</accession>
<evidence type="ECO:0000256" key="6">
    <source>
        <dbReference type="ARBA" id="ARBA00022813"/>
    </source>
</evidence>
<comment type="caution">
    <text evidence="12">The sequence shown here is derived from an EMBL/GenBank/DDBJ whole genome shotgun (WGS) entry which is preliminary data.</text>
</comment>
<name>A0A2R7Y7T8_9CREN</name>
<dbReference type="GO" id="GO:0019774">
    <property type="term" value="C:proteasome core complex, beta-subunit complex"/>
    <property type="evidence" value="ECO:0007669"/>
    <property type="project" value="UniProtKB-UniRule"/>
</dbReference>
<keyword evidence="3 9" id="KW-0645">Protease</keyword>
<dbReference type="InterPro" id="IPR000243">
    <property type="entry name" value="Pept_T1A_subB"/>
</dbReference>
<dbReference type="Proteomes" id="UP000244093">
    <property type="component" value="Unassembled WGS sequence"/>
</dbReference>
<feature type="chain" id="PRO_5023426108" description="Proteasome subunit beta" evidence="9">
    <location>
        <begin position="7"/>
        <end position="196"/>
    </location>
</feature>
<comment type="subcellular location">
    <subcellularLocation>
        <location evidence="9">Cytoplasm</location>
    </subcellularLocation>
</comment>
<keyword evidence="6 9" id="KW-0068">Autocatalytic cleavage</keyword>
<organism evidence="12 13">
    <name type="scientific">Zestosphaera tikiterensis</name>
    <dbReference type="NCBI Taxonomy" id="1973259"/>
    <lineage>
        <taxon>Archaea</taxon>
        <taxon>Thermoproteota</taxon>
        <taxon>Thermoprotei</taxon>
        <taxon>Desulfurococcales</taxon>
        <taxon>Desulfurococcaceae</taxon>
        <taxon>Zestosphaera</taxon>
    </lineage>
</organism>